<evidence type="ECO:0000313" key="3">
    <source>
        <dbReference type="Proteomes" id="UP000593970"/>
    </source>
</evidence>
<protein>
    <submittedName>
        <fullName evidence="2">Uncharacterized protein</fullName>
    </submittedName>
</protein>
<dbReference type="Proteomes" id="UP000593970">
    <property type="component" value="Chromosome"/>
</dbReference>
<feature type="region of interest" description="Disordered" evidence="1">
    <location>
        <begin position="74"/>
        <end position="105"/>
    </location>
</feature>
<gene>
    <name evidence="2" type="ORF">HF909_10280</name>
</gene>
<dbReference type="EMBL" id="CP051169">
    <property type="protein sequence ID" value="QOK96781.1"/>
    <property type="molecule type" value="Genomic_DNA"/>
</dbReference>
<evidence type="ECO:0000256" key="1">
    <source>
        <dbReference type="SAM" id="MobiDB-lite"/>
    </source>
</evidence>
<evidence type="ECO:0000313" key="2">
    <source>
        <dbReference type="EMBL" id="QOK96781.1"/>
    </source>
</evidence>
<reference evidence="3" key="1">
    <citation type="submission" date="2020-04" db="EMBL/GenBank/DDBJ databases">
        <title>Ralstonia solanacearum UW576, UW763, UW773, and UW774.</title>
        <authorList>
            <person name="Steidl O."/>
            <person name="Truchon A."/>
            <person name="Allen C."/>
        </authorList>
    </citation>
    <scope>NUCLEOTIDE SEQUENCE [LARGE SCALE GENOMIC DNA]</scope>
    <source>
        <strain evidence="3">UW774</strain>
    </source>
</reference>
<name>A0AA92QBE8_RALSL</name>
<sequence>MAEKWLEREIARGLQGLLALRLMGAPADDSVTLTLDIWLAALEGHALTWSEQLDTERIRRAFRSLYRTCDRWPAPKHLLDNLGNRDPPKSLPAPRMSEAQRQRNSARLREIVTALAQNKAMQSANKEQ</sequence>
<dbReference type="AlphaFoldDB" id="A0AA92QBE8"/>
<organism evidence="2 3">
    <name type="scientific">Ralstonia solanacearum</name>
    <name type="common">Pseudomonas solanacearum</name>
    <dbReference type="NCBI Taxonomy" id="305"/>
    <lineage>
        <taxon>Bacteria</taxon>
        <taxon>Pseudomonadati</taxon>
        <taxon>Pseudomonadota</taxon>
        <taxon>Betaproteobacteria</taxon>
        <taxon>Burkholderiales</taxon>
        <taxon>Burkholderiaceae</taxon>
        <taxon>Ralstonia</taxon>
        <taxon>Ralstonia solanacearum species complex</taxon>
    </lineage>
</organism>
<proteinExistence type="predicted"/>
<accession>A0AA92QBE8</accession>